<evidence type="ECO:0000313" key="2">
    <source>
        <dbReference type="Proteomes" id="UP000654075"/>
    </source>
</evidence>
<accession>A0A813D5G2</accession>
<name>A0A813D5G2_POLGL</name>
<dbReference type="EMBL" id="CAJNNV010000001">
    <property type="protein sequence ID" value="CAE8580971.1"/>
    <property type="molecule type" value="Genomic_DNA"/>
</dbReference>
<dbReference type="AlphaFoldDB" id="A0A813D5G2"/>
<comment type="caution">
    <text evidence="1">The sequence shown here is derived from an EMBL/GenBank/DDBJ whole genome shotgun (WGS) entry which is preliminary data.</text>
</comment>
<dbReference type="Proteomes" id="UP000654075">
    <property type="component" value="Unassembled WGS sequence"/>
</dbReference>
<keyword evidence="2" id="KW-1185">Reference proteome</keyword>
<organism evidence="1 2">
    <name type="scientific">Polarella glacialis</name>
    <name type="common">Dinoflagellate</name>
    <dbReference type="NCBI Taxonomy" id="89957"/>
    <lineage>
        <taxon>Eukaryota</taxon>
        <taxon>Sar</taxon>
        <taxon>Alveolata</taxon>
        <taxon>Dinophyceae</taxon>
        <taxon>Suessiales</taxon>
        <taxon>Suessiaceae</taxon>
        <taxon>Polarella</taxon>
    </lineage>
</organism>
<sequence>MMQMKSCGCRDGTKRKRSAVVVDDKGIPSVVEVCPKTWSMVLAAGVRAPVDLEGLLFGYKPGLVEGFKLVGAAESAAERTAAGEAKLTAVAESLVRAEERQGRMLVGWCSLRGPELGAAAPKLDFALEPREETLHRAIVSSPMAMFCCCCCCC</sequence>
<evidence type="ECO:0000313" key="1">
    <source>
        <dbReference type="EMBL" id="CAE8580971.1"/>
    </source>
</evidence>
<proteinExistence type="predicted"/>
<reference evidence="1" key="1">
    <citation type="submission" date="2021-02" db="EMBL/GenBank/DDBJ databases">
        <authorList>
            <person name="Dougan E. K."/>
            <person name="Rhodes N."/>
            <person name="Thang M."/>
            <person name="Chan C."/>
        </authorList>
    </citation>
    <scope>NUCLEOTIDE SEQUENCE</scope>
</reference>
<protein>
    <submittedName>
        <fullName evidence="1">Uncharacterized protein</fullName>
    </submittedName>
</protein>
<gene>
    <name evidence="1" type="ORF">PGLA1383_LOCUS3</name>
</gene>